<reference evidence="1" key="1">
    <citation type="submission" date="2018-06" db="EMBL/GenBank/DDBJ databases">
        <authorList>
            <person name="Zhirakovskaya E."/>
        </authorList>
    </citation>
    <scope>NUCLEOTIDE SEQUENCE</scope>
</reference>
<proteinExistence type="predicted"/>
<organism evidence="1">
    <name type="scientific">hydrothermal vent metagenome</name>
    <dbReference type="NCBI Taxonomy" id="652676"/>
    <lineage>
        <taxon>unclassified sequences</taxon>
        <taxon>metagenomes</taxon>
        <taxon>ecological metagenomes</taxon>
    </lineage>
</organism>
<protein>
    <recommendedName>
        <fullName evidence="2">DnaK-related protein</fullName>
    </recommendedName>
</protein>
<gene>
    <name evidence="1" type="ORF">MNBD_GAMMA22-1364</name>
</gene>
<accession>A0A3B1AGC7</accession>
<evidence type="ECO:0008006" key="2">
    <source>
        <dbReference type="Google" id="ProtNLM"/>
    </source>
</evidence>
<sequence length="605" mass="68945">MADTLGLVTHKLNKANSKSFDIKPKKVEAWIAALPRANLGETSRLIYNALIETNQTKYNYHDRTRFLEILQEPLHYITEGMQKHFLGVGFPLPEKSKKVAIATRKIYTEIATAYKISLNDMLSGYSLFPDHRLLSLVLHRAITNLSHELLTSYQTYYPYRKHIWHELHKIYTLAKEKKCHGISINDTNKHNAKKTTVSHEYKRILLLSLSSPYCLHHGEVNKIYSALEQWADLSNIHEYNNITNPSGVFAVDCKSDLPPRYLAMDPKNTKTSHFILISTEQLTNKLRDEIQHSKDITTTVGIDLQRPALSHSLQRKLLSYWGQIPKRAFPRSTKGENISITMGLNSAHKIIFDSATGKRANKECKNQFDEPAQFESNSVKQEFETKQDVWNLVYPASDKINNIIEFESSTKTTISDEELEKHYRTENWQIVNESAGGYCIRCVSGCNNKVQVGELIGIRRSGDGHTWKWGVGTVRWMRFADNHEMQLGIQMITPDAAAVGLKSIANDNKNEPYHRTLMLPKLQMINQPATLITPPAPYRVGSKVELKILGKRINVELTKLLTNTGLYAQFQFNTLNKQYSNEPKSEASLTDSASDSDIHSVWSSI</sequence>
<name>A0A3B1AGC7_9ZZZZ</name>
<dbReference type="AlphaFoldDB" id="A0A3B1AGC7"/>
<evidence type="ECO:0000313" key="1">
    <source>
        <dbReference type="EMBL" id="VAW98923.1"/>
    </source>
</evidence>
<dbReference type="EMBL" id="UOFS01000039">
    <property type="protein sequence ID" value="VAW98923.1"/>
    <property type="molecule type" value="Genomic_DNA"/>
</dbReference>